<sequence length="200" mass="20903">MAWIWTVAVVSLSAFTPAMLTGRPFHMNAMEPAAPPAASARHRAASLKERVYIIFTSLAVVLALRSHADETSPAAAAATLSIVVIGSLLGIFVADLLSHLTVHSKLPTGEELHRMIAISAEGLGVLVTPLLLLAAAGLGLLSTAAALAWAIVVLVASLAIVGFLAIRRLEIPLHHKAAIMFAEVVLSLLVIGLELLAHNL</sequence>
<dbReference type="EMBL" id="RBIR01000001">
    <property type="protein sequence ID" value="RKR30365.1"/>
    <property type="molecule type" value="Genomic_DNA"/>
</dbReference>
<accession>A0A495FMC2</accession>
<evidence type="ECO:0000256" key="1">
    <source>
        <dbReference type="SAM" id="Phobius"/>
    </source>
</evidence>
<organism evidence="2 3">
    <name type="scientific">Arthrobacter oryzae</name>
    <dbReference type="NCBI Taxonomy" id="409290"/>
    <lineage>
        <taxon>Bacteria</taxon>
        <taxon>Bacillati</taxon>
        <taxon>Actinomycetota</taxon>
        <taxon>Actinomycetes</taxon>
        <taxon>Micrococcales</taxon>
        <taxon>Micrococcaceae</taxon>
        <taxon>Arthrobacter</taxon>
    </lineage>
</organism>
<gene>
    <name evidence="2" type="ORF">C8D78_0690</name>
</gene>
<feature type="transmembrane region" description="Helical" evidence="1">
    <location>
        <begin position="146"/>
        <end position="166"/>
    </location>
</feature>
<keyword evidence="1" id="KW-0812">Transmembrane</keyword>
<comment type="caution">
    <text evidence="2">The sequence shown here is derived from an EMBL/GenBank/DDBJ whole genome shotgun (WGS) entry which is preliminary data.</text>
</comment>
<dbReference type="Proteomes" id="UP000276055">
    <property type="component" value="Unassembled WGS sequence"/>
</dbReference>
<evidence type="ECO:0000313" key="2">
    <source>
        <dbReference type="EMBL" id="RKR30365.1"/>
    </source>
</evidence>
<name>A0A495FMC2_9MICC</name>
<feature type="transmembrane region" description="Helical" evidence="1">
    <location>
        <begin position="74"/>
        <end position="97"/>
    </location>
</feature>
<keyword evidence="1" id="KW-0472">Membrane</keyword>
<feature type="transmembrane region" description="Helical" evidence="1">
    <location>
        <begin position="118"/>
        <end position="140"/>
    </location>
</feature>
<evidence type="ECO:0000313" key="3">
    <source>
        <dbReference type="Proteomes" id="UP000276055"/>
    </source>
</evidence>
<proteinExistence type="predicted"/>
<keyword evidence="1" id="KW-1133">Transmembrane helix</keyword>
<protein>
    <submittedName>
        <fullName evidence="2">Uncharacterized protein</fullName>
    </submittedName>
</protein>
<reference evidence="2 3" key="1">
    <citation type="submission" date="2018-10" db="EMBL/GenBank/DDBJ databases">
        <title>Genomic Encyclopedia of Type Strains, Phase IV (KMG-IV): sequencing the most valuable type-strain genomes for metagenomic binning, comparative biology and taxonomic classification.</title>
        <authorList>
            <person name="Goeker M."/>
        </authorList>
    </citation>
    <scope>NUCLEOTIDE SEQUENCE [LARGE SCALE GENOMIC DNA]</scope>
    <source>
        <strain evidence="2 3">DSM 25586</strain>
    </source>
</reference>
<feature type="transmembrane region" description="Helical" evidence="1">
    <location>
        <begin position="178"/>
        <end position="197"/>
    </location>
</feature>
<dbReference type="AlphaFoldDB" id="A0A495FMC2"/>